<dbReference type="EMBL" id="BDIP01007623">
    <property type="protein sequence ID" value="GIQ91385.1"/>
    <property type="molecule type" value="Genomic_DNA"/>
</dbReference>
<reference evidence="1 2" key="1">
    <citation type="journal article" date="2018" name="PLoS ONE">
        <title>The draft genome of Kipferlia bialata reveals reductive genome evolution in fornicate parasites.</title>
        <authorList>
            <person name="Tanifuji G."/>
            <person name="Takabayashi S."/>
            <person name="Kume K."/>
            <person name="Takagi M."/>
            <person name="Nakayama T."/>
            <person name="Kamikawa R."/>
            <person name="Inagaki Y."/>
            <person name="Hashimoto T."/>
        </authorList>
    </citation>
    <scope>NUCLEOTIDE SEQUENCE [LARGE SCALE GENOMIC DNA]</scope>
    <source>
        <strain evidence="1">NY0173</strain>
    </source>
</reference>
<gene>
    <name evidence="1" type="ORF">KIPB_014615</name>
</gene>
<dbReference type="OrthoDB" id="10249691at2759"/>
<organism evidence="1 2">
    <name type="scientific">Kipferlia bialata</name>
    <dbReference type="NCBI Taxonomy" id="797122"/>
    <lineage>
        <taxon>Eukaryota</taxon>
        <taxon>Metamonada</taxon>
        <taxon>Carpediemonas-like organisms</taxon>
        <taxon>Kipferlia</taxon>
    </lineage>
</organism>
<sequence length="82" mass="9186">SSSPPPCPSSGVSEWETQYRPFKFPQDLQRFLNVSNGVSIEWFGRGSRSMGGIHINGISEMTPIEFAPMERVPLTAKLPRYT</sequence>
<comment type="caution">
    <text evidence="1">The sequence shown here is derived from an EMBL/GenBank/DDBJ whole genome shotgun (WGS) entry which is preliminary data.</text>
</comment>
<feature type="non-terminal residue" evidence="1">
    <location>
        <position position="1"/>
    </location>
</feature>
<dbReference type="AlphaFoldDB" id="A0A9K3DAH3"/>
<dbReference type="Proteomes" id="UP000265618">
    <property type="component" value="Unassembled WGS sequence"/>
</dbReference>
<protein>
    <submittedName>
        <fullName evidence="1">Uncharacterized protein</fullName>
    </submittedName>
</protein>
<proteinExistence type="predicted"/>
<evidence type="ECO:0000313" key="1">
    <source>
        <dbReference type="EMBL" id="GIQ91385.1"/>
    </source>
</evidence>
<evidence type="ECO:0000313" key="2">
    <source>
        <dbReference type="Proteomes" id="UP000265618"/>
    </source>
</evidence>
<keyword evidence="2" id="KW-1185">Reference proteome</keyword>
<accession>A0A9K3DAH3</accession>
<name>A0A9K3DAH3_9EUKA</name>